<dbReference type="PROSITE" id="PS50405">
    <property type="entry name" value="GST_CTER"/>
    <property type="match status" value="1"/>
</dbReference>
<evidence type="ECO:0000313" key="3">
    <source>
        <dbReference type="EMBL" id="MEI6000883.1"/>
    </source>
</evidence>
<dbReference type="Proteomes" id="UP001386437">
    <property type="component" value="Unassembled WGS sequence"/>
</dbReference>
<name>A0ABU8IZU8_9BURK</name>
<evidence type="ECO:0000259" key="1">
    <source>
        <dbReference type="PROSITE" id="PS50404"/>
    </source>
</evidence>
<proteinExistence type="predicted"/>
<dbReference type="PANTHER" id="PTHR44051">
    <property type="entry name" value="GLUTATHIONE S-TRANSFERASE-RELATED"/>
    <property type="match status" value="1"/>
</dbReference>
<accession>A0ABU8IZU8</accession>
<protein>
    <submittedName>
        <fullName evidence="3">Glutathione S-transferase family protein</fullName>
    </submittedName>
</protein>
<organism evidence="3 4">
    <name type="scientific">Paraburkholderia bengalensis</name>
    <dbReference type="NCBI Taxonomy" id="2747562"/>
    <lineage>
        <taxon>Bacteria</taxon>
        <taxon>Pseudomonadati</taxon>
        <taxon>Pseudomonadota</taxon>
        <taxon>Betaproteobacteria</taxon>
        <taxon>Burkholderiales</taxon>
        <taxon>Burkholderiaceae</taxon>
        <taxon>Paraburkholderia</taxon>
    </lineage>
</organism>
<dbReference type="InterPro" id="IPR004045">
    <property type="entry name" value="Glutathione_S-Trfase_N"/>
</dbReference>
<dbReference type="InterPro" id="IPR004046">
    <property type="entry name" value="GST_C"/>
</dbReference>
<reference evidence="3 4" key="1">
    <citation type="journal article" date="2022" name="Arch. Microbiol.">
        <title>Paraburkholderia bengalensis sp. nov. isolated from roots of Oryza sativa, IR64.</title>
        <authorList>
            <person name="Nag P."/>
            <person name="Mondal N."/>
            <person name="Sarkar J."/>
            <person name="Das S."/>
        </authorList>
    </citation>
    <scope>NUCLEOTIDE SEQUENCE [LARGE SCALE GENOMIC DNA]</scope>
    <source>
        <strain evidence="3 4">IR64_4_BI</strain>
    </source>
</reference>
<dbReference type="CDD" id="cd00299">
    <property type="entry name" value="GST_C_family"/>
    <property type="match status" value="1"/>
</dbReference>
<feature type="domain" description="GST C-terminal" evidence="2">
    <location>
        <begin position="85"/>
        <end position="208"/>
    </location>
</feature>
<dbReference type="Pfam" id="PF13417">
    <property type="entry name" value="GST_N_3"/>
    <property type="match status" value="1"/>
</dbReference>
<dbReference type="Gene3D" id="3.40.30.10">
    <property type="entry name" value="Glutaredoxin"/>
    <property type="match status" value="1"/>
</dbReference>
<dbReference type="PROSITE" id="PS50404">
    <property type="entry name" value="GST_NTER"/>
    <property type="match status" value="1"/>
</dbReference>
<dbReference type="EMBL" id="JACFYJ010000060">
    <property type="protein sequence ID" value="MEI6000883.1"/>
    <property type="molecule type" value="Genomic_DNA"/>
</dbReference>
<dbReference type="InterPro" id="IPR010987">
    <property type="entry name" value="Glutathione-S-Trfase_C-like"/>
</dbReference>
<dbReference type="InterPro" id="IPR040079">
    <property type="entry name" value="Glutathione_S-Trfase"/>
</dbReference>
<dbReference type="RefSeq" id="WP_336600733.1">
    <property type="nucleotide sequence ID" value="NZ_JACFYJ010000060.1"/>
</dbReference>
<dbReference type="SUPFAM" id="SSF47616">
    <property type="entry name" value="GST C-terminal domain-like"/>
    <property type="match status" value="1"/>
</dbReference>
<dbReference type="SUPFAM" id="SSF52833">
    <property type="entry name" value="Thioredoxin-like"/>
    <property type="match status" value="1"/>
</dbReference>
<feature type="domain" description="GST N-terminal" evidence="1">
    <location>
        <begin position="1"/>
        <end position="79"/>
    </location>
</feature>
<keyword evidence="4" id="KW-1185">Reference proteome</keyword>
<dbReference type="SFLD" id="SFLDG00358">
    <property type="entry name" value="Main_(cytGST)"/>
    <property type="match status" value="1"/>
</dbReference>
<comment type="caution">
    <text evidence="3">The sequence shown here is derived from an EMBL/GenBank/DDBJ whole genome shotgun (WGS) entry which is preliminary data.</text>
</comment>
<dbReference type="SFLD" id="SFLDS00019">
    <property type="entry name" value="Glutathione_Transferase_(cytos"/>
    <property type="match status" value="1"/>
</dbReference>
<dbReference type="InterPro" id="IPR036282">
    <property type="entry name" value="Glutathione-S-Trfase_C_sf"/>
</dbReference>
<dbReference type="CDD" id="cd00570">
    <property type="entry name" value="GST_N_family"/>
    <property type="match status" value="1"/>
</dbReference>
<dbReference type="InterPro" id="IPR036249">
    <property type="entry name" value="Thioredoxin-like_sf"/>
</dbReference>
<evidence type="ECO:0000313" key="4">
    <source>
        <dbReference type="Proteomes" id="UP001386437"/>
    </source>
</evidence>
<sequence length="217" mass="25392">MTLTLYAHPFSSYCQKALTALYENDTRFHYRRLDEPGAMDELAARWPIRRFPVLVDEGRTIPEATVIIEHLQRFHPGPVRFLPDDPRAALEVRFMDRFFDNYLATPQQKIVFDSMRDANERDARGVADARALLDIAYAWLDNVMKDREWAAGERFSLADCGAAPFLFYADWTHRIDPRFKQVIAYRQRLLKRPSFARAVDEARPYRHLFPLGAPDRD</sequence>
<dbReference type="Pfam" id="PF00043">
    <property type="entry name" value="GST_C"/>
    <property type="match status" value="1"/>
</dbReference>
<evidence type="ECO:0000259" key="2">
    <source>
        <dbReference type="PROSITE" id="PS50405"/>
    </source>
</evidence>
<dbReference type="PANTHER" id="PTHR44051:SF9">
    <property type="entry name" value="GLUTATHIONE S-TRANSFERASE 1"/>
    <property type="match status" value="1"/>
</dbReference>
<gene>
    <name evidence="3" type="ORF">H3V53_27965</name>
</gene>
<dbReference type="Gene3D" id="1.20.1050.10">
    <property type="match status" value="1"/>
</dbReference>